<dbReference type="AlphaFoldDB" id="A0A816XA72"/>
<evidence type="ECO:0000313" key="1">
    <source>
        <dbReference type="EMBL" id="CAF2144640.1"/>
    </source>
</evidence>
<accession>A0A816XA72</accession>
<gene>
    <name evidence="1" type="ORF">DARMORV10_A02P40010.1</name>
</gene>
<dbReference type="Proteomes" id="UP001295469">
    <property type="component" value="Chromosome A02"/>
</dbReference>
<protein>
    <submittedName>
        <fullName evidence="1">(rape) hypothetical protein</fullName>
    </submittedName>
</protein>
<proteinExistence type="predicted"/>
<dbReference type="EMBL" id="HG994356">
    <property type="protein sequence ID" value="CAF2144640.1"/>
    <property type="molecule type" value="Genomic_DNA"/>
</dbReference>
<organism evidence="1">
    <name type="scientific">Brassica napus</name>
    <name type="common">Rape</name>
    <dbReference type="NCBI Taxonomy" id="3708"/>
    <lineage>
        <taxon>Eukaryota</taxon>
        <taxon>Viridiplantae</taxon>
        <taxon>Streptophyta</taxon>
        <taxon>Embryophyta</taxon>
        <taxon>Tracheophyta</taxon>
        <taxon>Spermatophyta</taxon>
        <taxon>Magnoliopsida</taxon>
        <taxon>eudicotyledons</taxon>
        <taxon>Gunneridae</taxon>
        <taxon>Pentapetalae</taxon>
        <taxon>rosids</taxon>
        <taxon>malvids</taxon>
        <taxon>Brassicales</taxon>
        <taxon>Brassicaceae</taxon>
        <taxon>Brassiceae</taxon>
        <taxon>Brassica</taxon>
    </lineage>
</organism>
<reference evidence="1" key="1">
    <citation type="submission" date="2021-01" db="EMBL/GenBank/DDBJ databases">
        <authorList>
            <consortium name="Genoscope - CEA"/>
            <person name="William W."/>
        </authorList>
    </citation>
    <scope>NUCLEOTIDE SEQUENCE</scope>
</reference>
<sequence>MAFSCLIPLIHSPTTMNSMRGLDLQGDVFSSINRPVFIFLESPSLHISYYLRFSYFTVLVHLTLSKKAPTRSPVTNGNSTPNRFFKRLFRPPSPAKCIVARQHVSSVKRNEAAWVWIRALILQEFKKRSPVNLPTKSWF</sequence>
<name>A0A816XA72_BRANA</name>